<dbReference type="Proteomes" id="UP001044222">
    <property type="component" value="Unassembled WGS sequence"/>
</dbReference>
<keyword evidence="2" id="KW-1185">Reference proteome</keyword>
<evidence type="ECO:0000313" key="1">
    <source>
        <dbReference type="EMBL" id="KAG5851510.1"/>
    </source>
</evidence>
<feature type="non-terminal residue" evidence="1">
    <location>
        <position position="1"/>
    </location>
</feature>
<sequence>NLISGGGECLIPSVYAVNSVKLLLRDQEIIMSVHLSGFADAEIRTTPGHCLPWSERGCVSALQHKIMFRDFAFPG</sequence>
<name>A0A9D3MMP1_ANGAN</name>
<gene>
    <name evidence="1" type="ORF">ANANG_G00094180</name>
</gene>
<dbReference type="AlphaFoldDB" id="A0A9D3MMP1"/>
<proteinExistence type="predicted"/>
<accession>A0A9D3MMP1</accession>
<organism evidence="1 2">
    <name type="scientific">Anguilla anguilla</name>
    <name type="common">European freshwater eel</name>
    <name type="synonym">Muraena anguilla</name>
    <dbReference type="NCBI Taxonomy" id="7936"/>
    <lineage>
        <taxon>Eukaryota</taxon>
        <taxon>Metazoa</taxon>
        <taxon>Chordata</taxon>
        <taxon>Craniata</taxon>
        <taxon>Vertebrata</taxon>
        <taxon>Euteleostomi</taxon>
        <taxon>Actinopterygii</taxon>
        <taxon>Neopterygii</taxon>
        <taxon>Teleostei</taxon>
        <taxon>Anguilliformes</taxon>
        <taxon>Anguillidae</taxon>
        <taxon>Anguilla</taxon>
    </lineage>
</organism>
<reference evidence="1" key="1">
    <citation type="submission" date="2021-01" db="EMBL/GenBank/DDBJ databases">
        <title>A chromosome-scale assembly of European eel, Anguilla anguilla.</title>
        <authorList>
            <person name="Henkel C."/>
            <person name="Jong-Raadsen S.A."/>
            <person name="Dufour S."/>
            <person name="Weltzien F.-A."/>
            <person name="Palstra A.P."/>
            <person name="Pelster B."/>
            <person name="Spaink H.P."/>
            <person name="Van Den Thillart G.E."/>
            <person name="Jansen H."/>
            <person name="Zahm M."/>
            <person name="Klopp C."/>
            <person name="Cedric C."/>
            <person name="Louis A."/>
            <person name="Berthelot C."/>
            <person name="Parey E."/>
            <person name="Roest Crollius H."/>
            <person name="Montfort J."/>
            <person name="Robinson-Rechavi M."/>
            <person name="Bucao C."/>
            <person name="Bouchez O."/>
            <person name="Gislard M."/>
            <person name="Lluch J."/>
            <person name="Milhes M."/>
            <person name="Lampietro C."/>
            <person name="Lopez Roques C."/>
            <person name="Donnadieu C."/>
            <person name="Braasch I."/>
            <person name="Desvignes T."/>
            <person name="Postlethwait J."/>
            <person name="Bobe J."/>
            <person name="Guiguen Y."/>
            <person name="Dirks R."/>
        </authorList>
    </citation>
    <scope>NUCLEOTIDE SEQUENCE</scope>
    <source>
        <strain evidence="1">Tag_6206</strain>
        <tissue evidence="1">Liver</tissue>
    </source>
</reference>
<evidence type="ECO:0000313" key="2">
    <source>
        <dbReference type="Proteomes" id="UP001044222"/>
    </source>
</evidence>
<protein>
    <submittedName>
        <fullName evidence="1">Uncharacterized protein</fullName>
    </submittedName>
</protein>
<comment type="caution">
    <text evidence="1">The sequence shown here is derived from an EMBL/GenBank/DDBJ whole genome shotgun (WGS) entry which is preliminary data.</text>
</comment>
<dbReference type="EMBL" id="JAFIRN010000004">
    <property type="protein sequence ID" value="KAG5851510.1"/>
    <property type="molecule type" value="Genomic_DNA"/>
</dbReference>